<dbReference type="PROSITE" id="PS00198">
    <property type="entry name" value="4FE4S_FER_1"/>
    <property type="match status" value="2"/>
</dbReference>
<sequence length="383" mass="43794">MFAKPFLLKPRTVKDTGIRKTVLDEPYTLAPEGGALLLKEFPARVKVGDPLFQQSSGTVLSPVNGVASLAREENGTKIRITQDGTFPSRKEPQPKRWSKQDACDAMDSLGVVSLDFCERSLSSFFRNSLPPKVILLSPYTKTQDIDFGPRLSEMSDCHQAFLQALADWFPGVTIRDYISDKKPPVREYSYPWGIPEYFAYRTERIPFQKFAEVLYLGPETLYHLYKALFSDFPFIERDASLFFLGKNGGLRKAQKPLTFRNGQNLKFLFEEFQDDFRWFTLNSFYENYPVRTVDESFYLDIRLHSSLILLARHDANRSEFPCVECGECSLNCPTKANPMALVGFRGKFQPGLCMECGICTFVCPSSISLRDRIRSFKEDRRGV</sequence>
<dbReference type="GO" id="GO:0009055">
    <property type="term" value="F:electron transfer activity"/>
    <property type="evidence" value="ECO:0007669"/>
    <property type="project" value="InterPro"/>
</dbReference>
<dbReference type="Gene3D" id="3.30.70.20">
    <property type="match status" value="1"/>
</dbReference>
<name>A0A4R9GHM7_9LEPT</name>
<evidence type="ECO:0000313" key="5">
    <source>
        <dbReference type="EMBL" id="TGK12220.1"/>
    </source>
</evidence>
<dbReference type="PANTHER" id="PTHR43034:SF2">
    <property type="entry name" value="ION-TRANSLOCATING OXIDOREDUCTASE COMPLEX SUBUNIT C"/>
    <property type="match status" value="1"/>
</dbReference>
<keyword evidence="3" id="KW-0411">Iron-sulfur</keyword>
<evidence type="ECO:0000256" key="2">
    <source>
        <dbReference type="ARBA" id="ARBA00023004"/>
    </source>
</evidence>
<keyword evidence="6" id="KW-1185">Reference proteome</keyword>
<dbReference type="PROSITE" id="PS51379">
    <property type="entry name" value="4FE4S_FER_2"/>
    <property type="match status" value="2"/>
</dbReference>
<keyword evidence="1" id="KW-0479">Metal-binding</keyword>
<dbReference type="InterPro" id="IPR017896">
    <property type="entry name" value="4Fe4S_Fe-S-bd"/>
</dbReference>
<dbReference type="RefSeq" id="WP_135767623.1">
    <property type="nucleotide sequence ID" value="NZ_RQET01000004.1"/>
</dbReference>
<evidence type="ECO:0000256" key="1">
    <source>
        <dbReference type="ARBA" id="ARBA00022723"/>
    </source>
</evidence>
<dbReference type="InterPro" id="IPR017900">
    <property type="entry name" value="4Fe4S_Fe_S_CS"/>
</dbReference>
<dbReference type="GO" id="GO:0046872">
    <property type="term" value="F:metal ion binding"/>
    <property type="evidence" value="ECO:0007669"/>
    <property type="project" value="UniProtKB-KW"/>
</dbReference>
<dbReference type="InterPro" id="IPR010208">
    <property type="entry name" value="Ion_transpt_RnfC/RsxC"/>
</dbReference>
<evidence type="ECO:0000256" key="3">
    <source>
        <dbReference type="ARBA" id="ARBA00023014"/>
    </source>
</evidence>
<dbReference type="GO" id="GO:0051539">
    <property type="term" value="F:4 iron, 4 sulfur cluster binding"/>
    <property type="evidence" value="ECO:0007669"/>
    <property type="project" value="InterPro"/>
</dbReference>
<reference evidence="5" key="1">
    <citation type="journal article" date="2019" name="PLoS Negl. Trop. Dis.">
        <title>Revisiting the worldwide diversity of Leptospira species in the environment.</title>
        <authorList>
            <person name="Vincent A.T."/>
            <person name="Schiettekatte O."/>
            <person name="Bourhy P."/>
            <person name="Veyrier F.J."/>
            <person name="Picardeau M."/>
        </authorList>
    </citation>
    <scope>NUCLEOTIDE SEQUENCE [LARGE SCALE GENOMIC DNA]</scope>
    <source>
        <strain evidence="5">SSW15</strain>
    </source>
</reference>
<evidence type="ECO:0000259" key="4">
    <source>
        <dbReference type="PROSITE" id="PS51379"/>
    </source>
</evidence>
<dbReference type="PANTHER" id="PTHR43034">
    <property type="entry name" value="ION-TRANSLOCATING OXIDOREDUCTASE COMPLEX SUBUNIT C"/>
    <property type="match status" value="1"/>
</dbReference>
<feature type="domain" description="4Fe-4S ferredoxin-type" evidence="4">
    <location>
        <begin position="344"/>
        <end position="372"/>
    </location>
</feature>
<dbReference type="OrthoDB" id="9767754at2"/>
<comment type="caution">
    <text evidence="5">The sequence shown here is derived from an EMBL/GenBank/DDBJ whole genome shotgun (WGS) entry which is preliminary data.</text>
</comment>
<dbReference type="Proteomes" id="UP000298458">
    <property type="component" value="Unassembled WGS sequence"/>
</dbReference>
<dbReference type="EMBL" id="RQET01000004">
    <property type="protein sequence ID" value="TGK12220.1"/>
    <property type="molecule type" value="Genomic_DNA"/>
</dbReference>
<dbReference type="AlphaFoldDB" id="A0A4R9GHM7"/>
<dbReference type="GO" id="GO:0016020">
    <property type="term" value="C:membrane"/>
    <property type="evidence" value="ECO:0007669"/>
    <property type="project" value="InterPro"/>
</dbReference>
<proteinExistence type="predicted"/>
<dbReference type="SUPFAM" id="SSF46548">
    <property type="entry name" value="alpha-helical ferredoxin"/>
    <property type="match status" value="1"/>
</dbReference>
<accession>A0A4R9GHM7</accession>
<gene>
    <name evidence="5" type="ORF">EHO60_08125</name>
</gene>
<evidence type="ECO:0000313" key="6">
    <source>
        <dbReference type="Proteomes" id="UP000298458"/>
    </source>
</evidence>
<protein>
    <submittedName>
        <fullName evidence="5">Oxidoreductase</fullName>
    </submittedName>
</protein>
<organism evidence="5 6">
    <name type="scientific">Leptospira fletcheri</name>
    <dbReference type="NCBI Taxonomy" id="2484981"/>
    <lineage>
        <taxon>Bacteria</taxon>
        <taxon>Pseudomonadati</taxon>
        <taxon>Spirochaetota</taxon>
        <taxon>Spirochaetia</taxon>
        <taxon>Leptospirales</taxon>
        <taxon>Leptospiraceae</taxon>
        <taxon>Leptospira</taxon>
    </lineage>
</organism>
<keyword evidence="2" id="KW-0408">Iron</keyword>
<feature type="domain" description="4Fe-4S ferredoxin-type" evidence="4">
    <location>
        <begin position="311"/>
        <end position="342"/>
    </location>
</feature>